<feature type="region of interest" description="Disordered" evidence="1">
    <location>
        <begin position="42"/>
        <end position="145"/>
    </location>
</feature>
<evidence type="ECO:0000256" key="1">
    <source>
        <dbReference type="SAM" id="MobiDB-lite"/>
    </source>
</evidence>
<feature type="compositionally biased region" description="Basic and acidic residues" evidence="1">
    <location>
        <begin position="90"/>
        <end position="127"/>
    </location>
</feature>
<proteinExistence type="predicted"/>
<organism evidence="2">
    <name type="scientific">uncultured Lysobacter sp</name>
    <dbReference type="NCBI Taxonomy" id="271060"/>
    <lineage>
        <taxon>Bacteria</taxon>
        <taxon>Pseudomonadati</taxon>
        <taxon>Pseudomonadota</taxon>
        <taxon>Gammaproteobacteria</taxon>
        <taxon>Lysobacterales</taxon>
        <taxon>Lysobacteraceae</taxon>
        <taxon>Lysobacter</taxon>
        <taxon>environmental samples</taxon>
    </lineage>
</organism>
<accession>A0A6J4MDC6</accession>
<sequence>AVRGFHPLARPRRAVHAAGVARLEAHARLHARARARDLQDRRALAADHRGRRRVRGPVGHAARLSRTGDLRRKQPGQRDAGSGHVPRARPGADRAAVHRPRGLVDRRRTGPDARDRPDHRARPDGHRPGRPRGRAAVLGGGAERAASDRVLLQLRDQRELFRIRARDRPGCRHVLAGAQGQRGFHQGFPDGVREGRGVRRDRRARRRVRRLPRRADDRRHLDRDHARGGQCLAAGADVQFRHVRAAVPV</sequence>
<reference evidence="2" key="1">
    <citation type="submission" date="2020-02" db="EMBL/GenBank/DDBJ databases">
        <authorList>
            <person name="Meier V. D."/>
        </authorList>
    </citation>
    <scope>NUCLEOTIDE SEQUENCE</scope>
    <source>
        <strain evidence="2">AVDCRST_MAG71</strain>
    </source>
</reference>
<dbReference type="AlphaFoldDB" id="A0A6J4MDC6"/>
<feature type="non-terminal residue" evidence="2">
    <location>
        <position position="1"/>
    </location>
</feature>
<protein>
    <submittedName>
        <fullName evidence="2">Phospholipid ABC transporter permease protein MlaE</fullName>
    </submittedName>
</protein>
<evidence type="ECO:0000313" key="2">
    <source>
        <dbReference type="EMBL" id="CAA9352203.1"/>
    </source>
</evidence>
<gene>
    <name evidence="2" type="ORF">AVDCRST_MAG71-3007</name>
</gene>
<feature type="non-terminal residue" evidence="2">
    <location>
        <position position="249"/>
    </location>
</feature>
<name>A0A6J4MDC6_9GAMM</name>
<dbReference type="EMBL" id="CADCUA010000672">
    <property type="protein sequence ID" value="CAA9352203.1"/>
    <property type="molecule type" value="Genomic_DNA"/>
</dbReference>